<accession>A0ABW5BWQ8</accession>
<sequence length="65" mass="7385">MNQEKLLADELSKMIEEDQIPLSITEDIHEISGSLRSGNMSLNDLKGKDEFIEKAINEAKSRLHM</sequence>
<gene>
    <name evidence="1" type="ORF">ACFSKK_13000</name>
</gene>
<proteinExistence type="predicted"/>
<dbReference type="Pfam" id="PF25847">
    <property type="entry name" value="YgzA"/>
    <property type="match status" value="1"/>
</dbReference>
<dbReference type="Proteomes" id="UP001597318">
    <property type="component" value="Unassembled WGS sequence"/>
</dbReference>
<evidence type="ECO:0000313" key="2">
    <source>
        <dbReference type="Proteomes" id="UP001597318"/>
    </source>
</evidence>
<reference evidence="2" key="1">
    <citation type="journal article" date="2019" name="Int. J. Syst. Evol. Microbiol.">
        <title>The Global Catalogue of Microorganisms (GCM) 10K type strain sequencing project: providing services to taxonomists for standard genome sequencing and annotation.</title>
        <authorList>
            <consortium name="The Broad Institute Genomics Platform"/>
            <consortium name="The Broad Institute Genome Sequencing Center for Infectious Disease"/>
            <person name="Wu L."/>
            <person name="Ma J."/>
        </authorList>
    </citation>
    <scope>NUCLEOTIDE SEQUENCE [LARGE SCALE GENOMIC DNA]</scope>
    <source>
        <strain evidence="2">CGMCC 1.15474</strain>
    </source>
</reference>
<protein>
    <submittedName>
        <fullName evidence="1">Uncharacterized protein</fullName>
    </submittedName>
</protein>
<dbReference type="EMBL" id="JBHUIK010000002">
    <property type="protein sequence ID" value="MFD2214603.1"/>
    <property type="molecule type" value="Genomic_DNA"/>
</dbReference>
<dbReference type="InterPro" id="IPR058862">
    <property type="entry name" value="YgzA"/>
</dbReference>
<dbReference type="RefSeq" id="WP_247343373.1">
    <property type="nucleotide sequence ID" value="NZ_CP095550.1"/>
</dbReference>
<organism evidence="1 2">
    <name type="scientific">Metabacillus endolithicus</name>
    <dbReference type="NCBI Taxonomy" id="1535204"/>
    <lineage>
        <taxon>Bacteria</taxon>
        <taxon>Bacillati</taxon>
        <taxon>Bacillota</taxon>
        <taxon>Bacilli</taxon>
        <taxon>Bacillales</taxon>
        <taxon>Bacillaceae</taxon>
        <taxon>Metabacillus</taxon>
    </lineage>
</organism>
<comment type="caution">
    <text evidence="1">The sequence shown here is derived from an EMBL/GenBank/DDBJ whole genome shotgun (WGS) entry which is preliminary data.</text>
</comment>
<keyword evidence="2" id="KW-1185">Reference proteome</keyword>
<evidence type="ECO:0000313" key="1">
    <source>
        <dbReference type="EMBL" id="MFD2214603.1"/>
    </source>
</evidence>
<name>A0ABW5BWQ8_9BACI</name>